<comment type="caution">
    <text evidence="1">The sequence shown here is derived from an EMBL/GenBank/DDBJ whole genome shotgun (WGS) entry which is preliminary data.</text>
</comment>
<keyword evidence="2" id="KW-1185">Reference proteome</keyword>
<dbReference type="EMBL" id="CM046127">
    <property type="protein sequence ID" value="KAI8441330.1"/>
    <property type="molecule type" value="Genomic_DNA"/>
</dbReference>
<gene>
    <name evidence="1" type="ORF">MSG28_014951</name>
</gene>
<proteinExistence type="predicted"/>
<name>A0ACC0KYH0_CHOFU</name>
<accession>A0ACC0KYH0</accession>
<sequence>MVFFVFKVEQIFSNSHLLEAGKMGWNIVAVFAVVVSVSSGRCVRRPQTTTIPTIQPVQPIQPIIPTVVDGAVVKSLIDTIQLFIVSDLLEETLPGRDVIVTPYPISANYIEDCDILPYDIVYDEDCPDFVTAFVPREPCVKTKPLCVNFGLNEELILPPLAPELPCGLGYLPGGLPVVAKAFAPCPKCSGCGCTCSTAALPICSPYSCAALATPLCPDLSPFVKPVIL</sequence>
<reference evidence="1 2" key="1">
    <citation type="journal article" date="2022" name="Genome Biol. Evol.">
        <title>The Spruce Budworm Genome: Reconstructing the Evolutionary History of Antifreeze Proteins.</title>
        <authorList>
            <person name="Beliveau C."/>
            <person name="Gagne P."/>
            <person name="Picq S."/>
            <person name="Vernygora O."/>
            <person name="Keeling C.I."/>
            <person name="Pinkney K."/>
            <person name="Doucet D."/>
            <person name="Wen F."/>
            <person name="Johnston J.S."/>
            <person name="Maaroufi H."/>
            <person name="Boyle B."/>
            <person name="Laroche J."/>
            <person name="Dewar K."/>
            <person name="Juretic N."/>
            <person name="Blackburn G."/>
            <person name="Nisole A."/>
            <person name="Brunet B."/>
            <person name="Brandao M."/>
            <person name="Lumley L."/>
            <person name="Duan J."/>
            <person name="Quan G."/>
            <person name="Lucarotti C.J."/>
            <person name="Roe A.D."/>
            <person name="Sperling F.A.H."/>
            <person name="Levesque R.C."/>
            <person name="Cusson M."/>
        </authorList>
    </citation>
    <scope>NUCLEOTIDE SEQUENCE [LARGE SCALE GENOMIC DNA]</scope>
    <source>
        <strain evidence="1">Glfc:IPQL:Cfum</strain>
    </source>
</reference>
<organism evidence="1 2">
    <name type="scientific">Choristoneura fumiferana</name>
    <name type="common">Spruce budworm moth</name>
    <name type="synonym">Archips fumiferana</name>
    <dbReference type="NCBI Taxonomy" id="7141"/>
    <lineage>
        <taxon>Eukaryota</taxon>
        <taxon>Metazoa</taxon>
        <taxon>Ecdysozoa</taxon>
        <taxon>Arthropoda</taxon>
        <taxon>Hexapoda</taxon>
        <taxon>Insecta</taxon>
        <taxon>Pterygota</taxon>
        <taxon>Neoptera</taxon>
        <taxon>Endopterygota</taxon>
        <taxon>Lepidoptera</taxon>
        <taxon>Glossata</taxon>
        <taxon>Ditrysia</taxon>
        <taxon>Tortricoidea</taxon>
        <taxon>Tortricidae</taxon>
        <taxon>Tortricinae</taxon>
        <taxon>Choristoneura</taxon>
    </lineage>
</organism>
<evidence type="ECO:0000313" key="2">
    <source>
        <dbReference type="Proteomes" id="UP001064048"/>
    </source>
</evidence>
<dbReference type="Proteomes" id="UP001064048">
    <property type="component" value="Chromosome 27"/>
</dbReference>
<protein>
    <submittedName>
        <fullName evidence="1">Uncharacterized protein</fullName>
    </submittedName>
</protein>
<evidence type="ECO:0000313" key="1">
    <source>
        <dbReference type="EMBL" id="KAI8441330.1"/>
    </source>
</evidence>